<accession>U9T1R3</accession>
<reference evidence="1" key="1">
    <citation type="submission" date="2013-07" db="EMBL/GenBank/DDBJ databases">
        <title>The genome of an arbuscular mycorrhizal fungus provides insights into the evolution of the oldest plant symbiosis.</title>
        <authorList>
            <consortium name="DOE Joint Genome Institute"/>
            <person name="Tisserant E."/>
            <person name="Malbreil M."/>
            <person name="Kuo A."/>
            <person name="Kohler A."/>
            <person name="Symeonidi A."/>
            <person name="Balestrini R."/>
            <person name="Charron P."/>
            <person name="Duensing N."/>
            <person name="Frei-dit-Frey N."/>
            <person name="Gianinazzi-Pearson V."/>
            <person name="Gilbert B."/>
            <person name="Handa Y."/>
            <person name="Hijri M."/>
            <person name="Kaul R."/>
            <person name="Kawaguchi M."/>
            <person name="Krajinski F."/>
            <person name="Lammers P."/>
            <person name="Lapierre D."/>
            <person name="Masclaux F.G."/>
            <person name="Murat C."/>
            <person name="Morin E."/>
            <person name="Ndikumana S."/>
            <person name="Pagni M."/>
            <person name="Petitpierre D."/>
            <person name="Requena N."/>
            <person name="Rosikiewicz P."/>
            <person name="Riley R."/>
            <person name="Saito K."/>
            <person name="San Clemente H."/>
            <person name="Shapiro H."/>
            <person name="van Tuinen D."/>
            <person name="Becard G."/>
            <person name="Bonfante P."/>
            <person name="Paszkowski U."/>
            <person name="Shachar-Hill Y."/>
            <person name="Young J.P."/>
            <person name="Sanders I.R."/>
            <person name="Henrissat B."/>
            <person name="Rensing S.A."/>
            <person name="Grigoriev I.V."/>
            <person name="Corradi N."/>
            <person name="Roux C."/>
            <person name="Martin F."/>
        </authorList>
    </citation>
    <scope>NUCLEOTIDE SEQUENCE</scope>
    <source>
        <strain evidence="1">DAOM 197198</strain>
    </source>
</reference>
<gene>
    <name evidence="1" type="ORF">GLOINDRAFT_6815</name>
</gene>
<organism evidence="1">
    <name type="scientific">Rhizophagus irregularis (strain DAOM 181602 / DAOM 197198 / MUCL 43194)</name>
    <name type="common">Arbuscular mycorrhizal fungus</name>
    <name type="synonym">Glomus intraradices</name>
    <dbReference type="NCBI Taxonomy" id="747089"/>
    <lineage>
        <taxon>Eukaryota</taxon>
        <taxon>Fungi</taxon>
        <taxon>Fungi incertae sedis</taxon>
        <taxon>Mucoromycota</taxon>
        <taxon>Glomeromycotina</taxon>
        <taxon>Glomeromycetes</taxon>
        <taxon>Glomerales</taxon>
        <taxon>Glomeraceae</taxon>
        <taxon>Rhizophagus</taxon>
    </lineage>
</organism>
<proteinExistence type="predicted"/>
<dbReference type="AlphaFoldDB" id="U9T1R3"/>
<protein>
    <submittedName>
        <fullName evidence="1">Uncharacterized protein</fullName>
    </submittedName>
</protein>
<dbReference type="HOGENOM" id="CLU_3051573_0_0_1"/>
<dbReference type="EMBL" id="KI295940">
    <property type="protein sequence ID" value="ESA02119.1"/>
    <property type="molecule type" value="Genomic_DNA"/>
</dbReference>
<evidence type="ECO:0000313" key="1">
    <source>
        <dbReference type="EMBL" id="ESA02119.1"/>
    </source>
</evidence>
<sequence>MEIDLKKVPQTTLITCLNYIQELIKSKKFKEHLYLLSCSLMEFPEITKELKPNL</sequence>
<name>U9T1R3_RHIID</name>